<accession>A0A3N6PA35</accession>
<evidence type="ECO:0000313" key="2">
    <source>
        <dbReference type="Proteomes" id="UP000269154"/>
    </source>
</evidence>
<sequence length="98" mass="11486">MITRIEEFADVSNHKPASPLICTTYQWTWSSTKFCDFWKILKCKIAKLHQLIARQRLDWQFKLADHLFSIGNFSPSAVLRRTLNFKIFGIDLGNQLNL</sequence>
<dbReference type="Proteomes" id="UP000269154">
    <property type="component" value="Unassembled WGS sequence"/>
</dbReference>
<comment type="caution">
    <text evidence="1">The sequence shown here is derived from an EMBL/GenBank/DDBJ whole genome shotgun (WGS) entry which is preliminary data.</text>
</comment>
<dbReference type="AlphaFoldDB" id="A0A3N6PA35"/>
<gene>
    <name evidence="1" type="ORF">D5R40_31880</name>
</gene>
<protein>
    <submittedName>
        <fullName evidence="1">Uncharacterized protein</fullName>
    </submittedName>
</protein>
<evidence type="ECO:0000313" key="1">
    <source>
        <dbReference type="EMBL" id="RQH20950.1"/>
    </source>
</evidence>
<name>A0A3N6PA35_9CYAN</name>
<reference evidence="1 2" key="1">
    <citation type="journal article" date="2018" name="ACS Chem. Biol.">
        <title>Ketoreductase domain dysfunction expands chemodiversity: malyngamide biosynthesis in the cyanobacterium Okeania hirsuta.</title>
        <authorList>
            <person name="Moss N.A."/>
            <person name="Leao T."/>
            <person name="Rankin M."/>
            <person name="McCullough T.M."/>
            <person name="Qu P."/>
            <person name="Korobeynikov A."/>
            <person name="Smith J.L."/>
            <person name="Gerwick L."/>
            <person name="Gerwick W.H."/>
        </authorList>
    </citation>
    <scope>NUCLEOTIDE SEQUENCE [LARGE SCALE GENOMIC DNA]</scope>
    <source>
        <strain evidence="1 2">PAB10Feb10-1</strain>
    </source>
</reference>
<dbReference type="EMBL" id="RCBY01000409">
    <property type="protein sequence ID" value="RQH20950.1"/>
    <property type="molecule type" value="Genomic_DNA"/>
</dbReference>
<proteinExistence type="predicted"/>
<organism evidence="1 2">
    <name type="scientific">Okeania hirsuta</name>
    <dbReference type="NCBI Taxonomy" id="1458930"/>
    <lineage>
        <taxon>Bacteria</taxon>
        <taxon>Bacillati</taxon>
        <taxon>Cyanobacteriota</taxon>
        <taxon>Cyanophyceae</taxon>
        <taxon>Oscillatoriophycideae</taxon>
        <taxon>Oscillatoriales</taxon>
        <taxon>Microcoleaceae</taxon>
        <taxon>Okeania</taxon>
    </lineage>
</organism>
<keyword evidence="2" id="KW-1185">Reference proteome</keyword>